<dbReference type="Proteomes" id="UP000713880">
    <property type="component" value="Unassembled WGS sequence"/>
</dbReference>
<gene>
    <name evidence="3" type="ORF">H6A13_10490</name>
</gene>
<feature type="compositionally biased region" description="Basic and acidic residues" evidence="1">
    <location>
        <begin position="33"/>
        <end position="48"/>
    </location>
</feature>
<keyword evidence="2" id="KW-0472">Membrane</keyword>
<feature type="region of interest" description="Disordered" evidence="1">
    <location>
        <begin position="144"/>
        <end position="189"/>
    </location>
</feature>
<evidence type="ECO:0000313" key="4">
    <source>
        <dbReference type="Proteomes" id="UP000713880"/>
    </source>
</evidence>
<evidence type="ECO:0000256" key="1">
    <source>
        <dbReference type="SAM" id="MobiDB-lite"/>
    </source>
</evidence>
<protein>
    <submittedName>
        <fullName evidence="3">DUF5038 domain-containing protein</fullName>
    </submittedName>
</protein>
<dbReference type="Pfam" id="PF16441">
    <property type="entry name" value="DUF5038"/>
    <property type="match status" value="1"/>
</dbReference>
<comment type="caution">
    <text evidence="3">The sequence shown here is derived from an EMBL/GenBank/DDBJ whole genome shotgun (WGS) entry which is preliminary data.</text>
</comment>
<feature type="transmembrane region" description="Helical" evidence="2">
    <location>
        <begin position="6"/>
        <end position="27"/>
    </location>
</feature>
<keyword evidence="4" id="KW-1185">Reference proteome</keyword>
<evidence type="ECO:0000313" key="3">
    <source>
        <dbReference type="EMBL" id="MBM6827515.1"/>
    </source>
</evidence>
<dbReference type="EMBL" id="JACJLV010000039">
    <property type="protein sequence ID" value="MBM6827515.1"/>
    <property type="molecule type" value="Genomic_DNA"/>
</dbReference>
<reference evidence="3" key="1">
    <citation type="submission" date="2020-08" db="EMBL/GenBank/DDBJ databases">
        <authorList>
            <person name="Cejkova D."/>
            <person name="Kubasova T."/>
            <person name="Jahodarova E."/>
            <person name="Rychlik I."/>
        </authorList>
    </citation>
    <scope>NUCLEOTIDE SEQUENCE</scope>
    <source>
        <strain evidence="3">An420c</strain>
    </source>
</reference>
<sequence length="189" mass="21239">MSRLRVILAILLLIILVVIGIILPNLWKSGKNTSEKQTDLASSDREDSTPNEEMTDLEYTGFEKLSPFFPDSITADLKALFPVYLQNSGRIEIKSVTFLPDETTYPDNNTTRLFFLLSDSTRLPVQYIGDLGVLLFGDEEAEFPTEQRSYEKQTDDSLPTVTTDQVENRQEGGYDDISSSQPAESEVSK</sequence>
<dbReference type="AlphaFoldDB" id="A0A939BCQ1"/>
<keyword evidence="2" id="KW-1133">Transmembrane helix</keyword>
<proteinExistence type="predicted"/>
<feature type="compositionally biased region" description="Polar residues" evidence="1">
    <location>
        <begin position="156"/>
        <end position="165"/>
    </location>
</feature>
<dbReference type="RefSeq" id="WP_138302970.1">
    <property type="nucleotide sequence ID" value="NZ_JACJLV010000039.1"/>
</dbReference>
<accession>A0A939BCQ1</accession>
<organism evidence="3 4">
    <name type="scientific">Mordavella massiliensis</name>
    <dbReference type="NCBI Taxonomy" id="1871024"/>
    <lineage>
        <taxon>Bacteria</taxon>
        <taxon>Bacillati</taxon>
        <taxon>Bacillota</taxon>
        <taxon>Clostridia</taxon>
        <taxon>Eubacteriales</taxon>
        <taxon>Clostridiaceae</taxon>
        <taxon>Mordavella</taxon>
    </lineage>
</organism>
<keyword evidence="2" id="KW-0812">Transmembrane</keyword>
<reference evidence="3" key="2">
    <citation type="journal article" date="2021" name="Sci. Rep.">
        <title>The distribution of antibiotic resistance genes in chicken gut microbiota commensals.</title>
        <authorList>
            <person name="Juricova H."/>
            <person name="Matiasovicova J."/>
            <person name="Kubasova T."/>
            <person name="Cejkova D."/>
            <person name="Rychlik I."/>
        </authorList>
    </citation>
    <scope>NUCLEOTIDE SEQUENCE</scope>
    <source>
        <strain evidence="3">An420c</strain>
    </source>
</reference>
<name>A0A939BCQ1_9CLOT</name>
<feature type="region of interest" description="Disordered" evidence="1">
    <location>
        <begin position="31"/>
        <end position="53"/>
    </location>
</feature>
<dbReference type="InterPro" id="IPR032219">
    <property type="entry name" value="DUF5038"/>
</dbReference>
<evidence type="ECO:0000256" key="2">
    <source>
        <dbReference type="SAM" id="Phobius"/>
    </source>
</evidence>